<dbReference type="AlphaFoldDB" id="A0A0E9QUA5"/>
<sequence>MLMKPQSYLWLLPSHWLIAE</sequence>
<accession>A0A0E9QUA5</accession>
<dbReference type="EMBL" id="GBXM01088173">
    <property type="protein sequence ID" value="JAH20404.1"/>
    <property type="molecule type" value="Transcribed_RNA"/>
</dbReference>
<organism evidence="1">
    <name type="scientific">Anguilla anguilla</name>
    <name type="common">European freshwater eel</name>
    <name type="synonym">Muraena anguilla</name>
    <dbReference type="NCBI Taxonomy" id="7936"/>
    <lineage>
        <taxon>Eukaryota</taxon>
        <taxon>Metazoa</taxon>
        <taxon>Chordata</taxon>
        <taxon>Craniata</taxon>
        <taxon>Vertebrata</taxon>
        <taxon>Euteleostomi</taxon>
        <taxon>Actinopterygii</taxon>
        <taxon>Neopterygii</taxon>
        <taxon>Teleostei</taxon>
        <taxon>Anguilliformes</taxon>
        <taxon>Anguillidae</taxon>
        <taxon>Anguilla</taxon>
    </lineage>
</organism>
<reference evidence="1" key="2">
    <citation type="journal article" date="2015" name="Fish Shellfish Immunol.">
        <title>Early steps in the European eel (Anguilla anguilla)-Vibrio vulnificus interaction in the gills: Role of the RtxA13 toxin.</title>
        <authorList>
            <person name="Callol A."/>
            <person name="Pajuelo D."/>
            <person name="Ebbesson L."/>
            <person name="Teles M."/>
            <person name="MacKenzie S."/>
            <person name="Amaro C."/>
        </authorList>
    </citation>
    <scope>NUCLEOTIDE SEQUENCE</scope>
</reference>
<evidence type="ECO:0000313" key="1">
    <source>
        <dbReference type="EMBL" id="JAH20404.1"/>
    </source>
</evidence>
<name>A0A0E9QUA5_ANGAN</name>
<reference evidence="1" key="1">
    <citation type="submission" date="2014-11" db="EMBL/GenBank/DDBJ databases">
        <authorList>
            <person name="Amaro Gonzalez C."/>
        </authorList>
    </citation>
    <scope>NUCLEOTIDE SEQUENCE</scope>
</reference>
<proteinExistence type="predicted"/>
<protein>
    <submittedName>
        <fullName evidence="1">Uncharacterized protein</fullName>
    </submittedName>
</protein>